<feature type="region of interest" description="Disordered" evidence="1">
    <location>
        <begin position="352"/>
        <end position="406"/>
    </location>
</feature>
<feature type="compositionally biased region" description="Polar residues" evidence="1">
    <location>
        <begin position="371"/>
        <end position="385"/>
    </location>
</feature>
<protein>
    <submittedName>
        <fullName evidence="2">Uncharacterized protein</fullName>
    </submittedName>
</protein>
<sequence length="581" mass="64051">MPVVAAEVATGIAPNERLCLTGLDELHHETEVFVSPSAAPQAVARALESDWHCIGPADISGDSLLERALLLFQRARQHTHDDSRVLVEQSARSKRSPRSSPEEKHPNGESPATLRTVSARSLYIRGWNMLLPVLLIAGKVQERYPAADDAAKSIAGLLESLLGDEVERQASAECVESKLPAGVRTQAACLVDSCPVDARLMSDPRVAVCGVASGVGLPFTTFRAETEQKRLFQTLLLRGDADAWKCFSTITPTRQGCWRVVLGSKLPPNPRRKQRQHEPASSVSSVAGPSSQTTTGTGWQRIMHLEPQVLDLLHWDLYCPTIYNCLYMLYQLERTSDLVSSGVEREWVRATERNETASPAQTPVRIEPSRIKSTASTSPPISSGARSEATPFRPMHQGRPSTVETPGHPAQVGFHTPASTVTASACLIEALIECGLEERAETLQSFAIQRLHVSADALRDCRRQLRDKWINPPALHPQLPGEMCSARDTSLLSDATVWRLKAQAVPPKDGTSFEPSPLQSTKRLLLMQPDTLRMFTYHPMRQRWDNLLFQESLSQFCRNGLSTLKTTADVSPIDITQGRFE</sequence>
<comment type="caution">
    <text evidence="2">The sequence shown here is derived from an EMBL/GenBank/DDBJ whole genome shotgun (WGS) entry which is preliminary data.</text>
</comment>
<evidence type="ECO:0000256" key="1">
    <source>
        <dbReference type="SAM" id="MobiDB-lite"/>
    </source>
</evidence>
<feature type="region of interest" description="Disordered" evidence="1">
    <location>
        <begin position="81"/>
        <end position="112"/>
    </location>
</feature>
<organism evidence="2 3">
    <name type="scientific">Cyanidiococcus yangmingshanensis</name>
    <dbReference type="NCBI Taxonomy" id="2690220"/>
    <lineage>
        <taxon>Eukaryota</taxon>
        <taxon>Rhodophyta</taxon>
        <taxon>Bangiophyceae</taxon>
        <taxon>Cyanidiales</taxon>
        <taxon>Cyanidiaceae</taxon>
        <taxon>Cyanidiococcus</taxon>
    </lineage>
</organism>
<dbReference type="OrthoDB" id="10631052at2759"/>
<gene>
    <name evidence="2" type="ORF">F1559_002465</name>
</gene>
<keyword evidence="3" id="KW-1185">Reference proteome</keyword>
<dbReference type="EMBL" id="VWRR01000014">
    <property type="protein sequence ID" value="KAF6001514.1"/>
    <property type="molecule type" value="Genomic_DNA"/>
</dbReference>
<reference evidence="2 3" key="1">
    <citation type="journal article" date="2020" name="J. Phycol.">
        <title>Comparative genome analysis reveals Cyanidiococcus gen. nov., a new extremophilic red algal genus sister to Cyanidioschyzon (Cyanidioschyzonaceae, Rhodophyta).</title>
        <authorList>
            <person name="Liu S.-L."/>
            <person name="Chiang Y.-R."/>
            <person name="Yoon H.S."/>
            <person name="Fu H.-Y."/>
        </authorList>
    </citation>
    <scope>NUCLEOTIDE SEQUENCE [LARGE SCALE GENOMIC DNA]</scope>
    <source>
        <strain evidence="2 3">THAL066</strain>
    </source>
</reference>
<dbReference type="Proteomes" id="UP000530660">
    <property type="component" value="Unassembled WGS sequence"/>
</dbReference>
<proteinExistence type="predicted"/>
<evidence type="ECO:0000313" key="2">
    <source>
        <dbReference type="EMBL" id="KAF6001514.1"/>
    </source>
</evidence>
<dbReference type="AlphaFoldDB" id="A0A7J7IFL2"/>
<feature type="compositionally biased region" description="Low complexity" evidence="1">
    <location>
        <begin position="279"/>
        <end position="291"/>
    </location>
</feature>
<evidence type="ECO:0000313" key="3">
    <source>
        <dbReference type="Proteomes" id="UP000530660"/>
    </source>
</evidence>
<name>A0A7J7IFL2_9RHOD</name>
<accession>A0A7J7IFL2</accession>
<feature type="region of interest" description="Disordered" evidence="1">
    <location>
        <begin position="268"/>
        <end position="298"/>
    </location>
</feature>